<dbReference type="GO" id="GO:0005737">
    <property type="term" value="C:cytoplasm"/>
    <property type="evidence" value="ECO:0007669"/>
    <property type="project" value="UniProtKB-SubCell"/>
</dbReference>
<evidence type="ECO:0000256" key="4">
    <source>
        <dbReference type="ARBA" id="ARBA00022490"/>
    </source>
</evidence>
<accession>A0A420XHN1</accession>
<evidence type="ECO:0000256" key="5">
    <source>
        <dbReference type="PIRNR" id="PIRNR006276"/>
    </source>
</evidence>
<dbReference type="SUPFAM" id="SSF52402">
    <property type="entry name" value="Adenine nucleotide alpha hydrolases-like"/>
    <property type="match status" value="1"/>
</dbReference>
<dbReference type="Proteomes" id="UP000280099">
    <property type="component" value="Unassembled WGS sequence"/>
</dbReference>
<dbReference type="CDD" id="cd23657">
    <property type="entry name" value="USP-A-like"/>
    <property type="match status" value="1"/>
</dbReference>
<comment type="function">
    <text evidence="5">Required for resistance to DNA-damaging agents.</text>
</comment>
<keyword evidence="8" id="KW-1185">Reference proteome</keyword>
<comment type="subunit">
    <text evidence="3">Homodimer.</text>
</comment>
<proteinExistence type="inferred from homology"/>
<dbReference type="InterPro" id="IPR014729">
    <property type="entry name" value="Rossmann-like_a/b/a_fold"/>
</dbReference>
<protein>
    <recommendedName>
        <fullName evidence="5">Universal stress protein</fullName>
    </recommendedName>
</protein>
<keyword evidence="4 5" id="KW-0963">Cytoplasm</keyword>
<dbReference type="AlphaFoldDB" id="A0A420XHN1"/>
<evidence type="ECO:0000256" key="1">
    <source>
        <dbReference type="ARBA" id="ARBA00004496"/>
    </source>
</evidence>
<comment type="subcellular location">
    <subcellularLocation>
        <location evidence="1 5">Cytoplasm</location>
    </subcellularLocation>
</comment>
<dbReference type="PANTHER" id="PTHR46268">
    <property type="entry name" value="STRESS RESPONSE PROTEIN NHAX"/>
    <property type="match status" value="1"/>
</dbReference>
<evidence type="ECO:0000313" key="7">
    <source>
        <dbReference type="EMBL" id="RKR76874.1"/>
    </source>
</evidence>
<dbReference type="InterPro" id="IPR006015">
    <property type="entry name" value="Universal_stress_UspA"/>
</dbReference>
<feature type="domain" description="UspA" evidence="6">
    <location>
        <begin position="1"/>
        <end position="137"/>
    </location>
</feature>
<gene>
    <name evidence="7" type="ORF">DES31_0182</name>
</gene>
<evidence type="ECO:0000259" key="6">
    <source>
        <dbReference type="Pfam" id="PF00582"/>
    </source>
</evidence>
<evidence type="ECO:0000256" key="3">
    <source>
        <dbReference type="ARBA" id="ARBA00011738"/>
    </source>
</evidence>
<dbReference type="PIRSF" id="PIRSF006276">
    <property type="entry name" value="UspA"/>
    <property type="match status" value="1"/>
</dbReference>
<dbReference type="Pfam" id="PF00582">
    <property type="entry name" value="Usp"/>
    <property type="match status" value="1"/>
</dbReference>
<dbReference type="OrthoDB" id="9792500at2"/>
<comment type="caution">
    <text evidence="7">The sequence shown here is derived from an EMBL/GenBank/DDBJ whole genome shotgun (WGS) entry which is preliminary data.</text>
</comment>
<dbReference type="Gene3D" id="3.40.50.620">
    <property type="entry name" value="HUPs"/>
    <property type="match status" value="1"/>
</dbReference>
<evidence type="ECO:0000256" key="2">
    <source>
        <dbReference type="ARBA" id="ARBA00008791"/>
    </source>
</evidence>
<organism evidence="7 8">
    <name type="scientific">Otariodibacter oris</name>
    <dbReference type="NCBI Taxonomy" id="1032623"/>
    <lineage>
        <taxon>Bacteria</taxon>
        <taxon>Pseudomonadati</taxon>
        <taxon>Pseudomonadota</taxon>
        <taxon>Gammaproteobacteria</taxon>
        <taxon>Pasteurellales</taxon>
        <taxon>Pasteurellaceae</taxon>
        <taxon>Otariodibacter</taxon>
    </lineage>
</organism>
<comment type="similarity">
    <text evidence="2 5">Belongs to the universal stress protein A family.</text>
</comment>
<dbReference type="InterPro" id="IPR006016">
    <property type="entry name" value="UspA"/>
</dbReference>
<name>A0A420XHN1_9PAST</name>
<dbReference type="EMBL" id="RBJC01000004">
    <property type="protein sequence ID" value="RKR76874.1"/>
    <property type="molecule type" value="Genomic_DNA"/>
</dbReference>
<evidence type="ECO:0000313" key="8">
    <source>
        <dbReference type="Proteomes" id="UP000280099"/>
    </source>
</evidence>
<reference evidence="7 8" key="1">
    <citation type="submission" date="2018-10" db="EMBL/GenBank/DDBJ databases">
        <title>Genomic Encyclopedia of Type Strains, Phase IV (KMG-IV): sequencing the most valuable type-strain genomes for metagenomic binning, comparative biology and taxonomic classification.</title>
        <authorList>
            <person name="Goeker M."/>
        </authorList>
    </citation>
    <scope>NUCLEOTIDE SEQUENCE [LARGE SCALE GENOMIC DNA]</scope>
    <source>
        <strain evidence="7 8">DSM 23800</strain>
    </source>
</reference>
<sequence>MYKHVLVAVDLSEESLVLIRKGAKIAERSGGKLSLIHVDVNFSDLYTGLIDINMSTVQDSVTEETTQALDALAEKVGYPVSERLNGSGDFCQVLEDAVKKYDIDLLVTGHHQDFWSKFISSTRQVMNNIAIDMLVVPLSSEQ</sequence>
<dbReference type="PANTHER" id="PTHR46268:SF23">
    <property type="entry name" value="UNIVERSAL STRESS PROTEIN A-RELATED"/>
    <property type="match status" value="1"/>
</dbReference>
<dbReference type="RefSeq" id="WP_121121063.1">
    <property type="nucleotide sequence ID" value="NZ_CP016604.1"/>
</dbReference>